<dbReference type="OrthoDB" id="5382327at2"/>
<comment type="caution">
    <text evidence="2">The sequence shown here is derived from an EMBL/GenBank/DDBJ whole genome shotgun (WGS) entry which is preliminary data.</text>
</comment>
<name>A0A540X1M9_9BACT</name>
<dbReference type="RefSeq" id="WP_141643124.1">
    <property type="nucleotide sequence ID" value="NZ_VIFM01000049.1"/>
</dbReference>
<gene>
    <name evidence="2" type="ORF">FJV41_14810</name>
</gene>
<protein>
    <recommendedName>
        <fullName evidence="4">Lipoprotein</fullName>
    </recommendedName>
</protein>
<dbReference type="Proteomes" id="UP000315369">
    <property type="component" value="Unassembled WGS sequence"/>
</dbReference>
<proteinExistence type="predicted"/>
<reference evidence="2 3" key="1">
    <citation type="submission" date="2019-06" db="EMBL/GenBank/DDBJ databases">
        <authorList>
            <person name="Livingstone P."/>
            <person name="Whitworth D."/>
        </authorList>
    </citation>
    <scope>NUCLEOTIDE SEQUENCE [LARGE SCALE GENOMIC DNA]</scope>
    <source>
        <strain evidence="2 3">AM401</strain>
    </source>
</reference>
<dbReference type="AlphaFoldDB" id="A0A540X1M9"/>
<evidence type="ECO:0000313" key="3">
    <source>
        <dbReference type="Proteomes" id="UP000315369"/>
    </source>
</evidence>
<feature type="signal peptide" evidence="1">
    <location>
        <begin position="1"/>
        <end position="19"/>
    </location>
</feature>
<organism evidence="2 3">
    <name type="scientific">Myxococcus llanfairpwllgwyngyllgogerychwyrndrobwllllantysiliogogogochensis</name>
    <dbReference type="NCBI Taxonomy" id="2590453"/>
    <lineage>
        <taxon>Bacteria</taxon>
        <taxon>Pseudomonadati</taxon>
        <taxon>Myxococcota</taxon>
        <taxon>Myxococcia</taxon>
        <taxon>Myxococcales</taxon>
        <taxon>Cystobacterineae</taxon>
        <taxon>Myxococcaceae</taxon>
        <taxon>Myxococcus</taxon>
    </lineage>
</organism>
<evidence type="ECO:0008006" key="4">
    <source>
        <dbReference type="Google" id="ProtNLM"/>
    </source>
</evidence>
<keyword evidence="1" id="KW-0732">Signal</keyword>
<feature type="chain" id="PRO_5022081047" description="Lipoprotein" evidence="1">
    <location>
        <begin position="20"/>
        <end position="211"/>
    </location>
</feature>
<sequence>MRHAAVVAIALLFSLPALAARREGTCEVRVTVGLPLTFTGKGGTQAAASDHWMTPEEVRQLLTKASSRAKASQKAQAAMEKQLARGGTMAGPLSLHCMSPGSGAMAASLSILPGKNTKATIPFKPGTYSLVTFDEKPGELPVALSLKGTNYMLTKPGVLVLTKFDGTGVAGTFKFSATTHSSANKPGATVRNIQVAGTFDFPCPMKSSICR</sequence>
<evidence type="ECO:0000313" key="2">
    <source>
        <dbReference type="EMBL" id="TQF15169.1"/>
    </source>
</evidence>
<keyword evidence="3" id="KW-1185">Reference proteome</keyword>
<dbReference type="EMBL" id="VIFM01000049">
    <property type="protein sequence ID" value="TQF15169.1"/>
    <property type="molecule type" value="Genomic_DNA"/>
</dbReference>
<evidence type="ECO:0000256" key="1">
    <source>
        <dbReference type="SAM" id="SignalP"/>
    </source>
</evidence>
<accession>A0A540X1M9</accession>